<feature type="transmembrane region" description="Helical" evidence="1">
    <location>
        <begin position="181"/>
        <end position="201"/>
    </location>
</feature>
<keyword evidence="1" id="KW-0472">Membrane</keyword>
<keyword evidence="1" id="KW-1133">Transmembrane helix</keyword>
<reference evidence="2 3" key="1">
    <citation type="submission" date="2019-08" db="EMBL/GenBank/DDBJ databases">
        <title>Amphibian skin-associated Pigmentiphaga: genome sequence and occurrence across geography and hosts.</title>
        <authorList>
            <person name="Bletz M.C."/>
            <person name="Bunk B."/>
            <person name="Sproeer C."/>
            <person name="Biwer P."/>
            <person name="Reiter S."/>
            <person name="Rabemananjara F.C.E."/>
            <person name="Schulz S."/>
            <person name="Overmann J."/>
            <person name="Vences M."/>
        </authorList>
    </citation>
    <scope>NUCLEOTIDE SEQUENCE [LARGE SCALE GENOMIC DNA]</scope>
    <source>
        <strain evidence="2 3">Mada1488</strain>
    </source>
</reference>
<organism evidence="2 3">
    <name type="scientific">Pigmentiphaga aceris</name>
    <dbReference type="NCBI Taxonomy" id="1940612"/>
    <lineage>
        <taxon>Bacteria</taxon>
        <taxon>Pseudomonadati</taxon>
        <taxon>Pseudomonadota</taxon>
        <taxon>Betaproteobacteria</taxon>
        <taxon>Burkholderiales</taxon>
        <taxon>Alcaligenaceae</taxon>
        <taxon>Pigmentiphaga</taxon>
    </lineage>
</organism>
<feature type="transmembrane region" description="Helical" evidence="1">
    <location>
        <begin position="126"/>
        <end position="144"/>
    </location>
</feature>
<feature type="transmembrane region" description="Helical" evidence="1">
    <location>
        <begin position="353"/>
        <end position="375"/>
    </location>
</feature>
<feature type="transmembrane region" description="Helical" evidence="1">
    <location>
        <begin position="49"/>
        <end position="68"/>
    </location>
</feature>
<dbReference type="AlphaFoldDB" id="A0A5C0AXI4"/>
<accession>A0A5C0AXI4</accession>
<dbReference type="EMBL" id="CP043046">
    <property type="protein sequence ID" value="QEI07192.1"/>
    <property type="molecule type" value="Genomic_DNA"/>
</dbReference>
<protein>
    <submittedName>
        <fullName evidence="2">Uncharacterized protein</fullName>
    </submittedName>
</protein>
<feature type="transmembrane region" description="Helical" evidence="1">
    <location>
        <begin position="156"/>
        <end position="175"/>
    </location>
</feature>
<proteinExistence type="predicted"/>
<feature type="transmembrane region" description="Helical" evidence="1">
    <location>
        <begin position="322"/>
        <end position="341"/>
    </location>
</feature>
<sequence length="416" mass="44724">MTVPTLSKAAVAPASQGTRTGVLMSLFAVAVAISVSLVAYPIYWHSLTATQFSVWFSIVELGTLFIPLDFGLSERFIKVAVGERADKIEALYLRLRSDLLRIAIIAFCVQVPIYLVIAHTQQVDQYLPFVVLALCPALGVMCYAESALLRTQSRFVEIYALNAFASLMFLGLVLALSPYGILGLALAALSRSLVIFCGQVVMAREHHRWRWRILPFSGVSWGAFVANASYLTMFSFDGVLFLSQGAAPGAVSSYLMNRKPFDVLKGLFDAAMAVVFVRIARMPHNLGLASGLIVAFAAGALIVYAAGAYVLGLWIGPGVHDATLSASLALVVVAVVTSRVTQMFNYVLVSEAIATRAAIVQGLAKAGAVGVYVAVGMSLPSYHYVMAGLMFAASGYSILMAWSYRRQLPLSVQTPP</sequence>
<keyword evidence="1" id="KW-0812">Transmembrane</keyword>
<evidence type="ECO:0000313" key="3">
    <source>
        <dbReference type="Proteomes" id="UP000325161"/>
    </source>
</evidence>
<feature type="transmembrane region" description="Helical" evidence="1">
    <location>
        <begin position="99"/>
        <end position="120"/>
    </location>
</feature>
<evidence type="ECO:0000256" key="1">
    <source>
        <dbReference type="SAM" id="Phobius"/>
    </source>
</evidence>
<dbReference type="RefSeq" id="WP_148816239.1">
    <property type="nucleotide sequence ID" value="NZ_CP043046.1"/>
</dbReference>
<feature type="transmembrane region" description="Helical" evidence="1">
    <location>
        <begin position="292"/>
        <end position="316"/>
    </location>
</feature>
<name>A0A5C0AXI4_9BURK</name>
<dbReference type="Proteomes" id="UP000325161">
    <property type="component" value="Chromosome"/>
</dbReference>
<feature type="transmembrane region" description="Helical" evidence="1">
    <location>
        <begin position="381"/>
        <end position="402"/>
    </location>
</feature>
<keyword evidence="3" id="KW-1185">Reference proteome</keyword>
<evidence type="ECO:0000313" key="2">
    <source>
        <dbReference type="EMBL" id="QEI07192.1"/>
    </source>
</evidence>
<feature type="transmembrane region" description="Helical" evidence="1">
    <location>
        <begin position="21"/>
        <end position="43"/>
    </location>
</feature>
<dbReference type="KEGG" id="pacr:FXN63_16105"/>
<gene>
    <name evidence="2" type="ORF">FXN63_16105</name>
</gene>